<dbReference type="Proteomes" id="UP000324758">
    <property type="component" value="Unassembled WGS sequence"/>
</dbReference>
<sequence>MTIDMRTYSNGETFITPADVREGPLLETIADAREGKYDKPNLHFESGDVLSLNATNRKILMRAYGPTSKTWIGKQIELVLGEVTFQNKQQEAVIVRPASPSLTADEIAAATAAAPMPPRDDMDEHIPF</sequence>
<organism evidence="1 2">
    <name type="scientific">Bradyrhizobium rifense</name>
    <dbReference type="NCBI Taxonomy" id="515499"/>
    <lineage>
        <taxon>Bacteria</taxon>
        <taxon>Pseudomonadati</taxon>
        <taxon>Pseudomonadota</taxon>
        <taxon>Alphaproteobacteria</taxon>
        <taxon>Hyphomicrobiales</taxon>
        <taxon>Nitrobacteraceae</taxon>
        <taxon>Bradyrhizobium</taxon>
    </lineage>
</organism>
<dbReference type="AlphaFoldDB" id="A0A5D3KNP9"/>
<proteinExistence type="predicted"/>
<protein>
    <submittedName>
        <fullName evidence="1">Uncharacterized protein</fullName>
    </submittedName>
</protein>
<dbReference type="RefSeq" id="WP_148774196.1">
    <property type="nucleotide sequence ID" value="NZ_VSSS01000032.1"/>
</dbReference>
<comment type="caution">
    <text evidence="1">The sequence shown here is derived from an EMBL/GenBank/DDBJ whole genome shotgun (WGS) entry which is preliminary data.</text>
</comment>
<accession>A0A5D3KNP9</accession>
<dbReference type="EMBL" id="VSSS01000032">
    <property type="protein sequence ID" value="TYL93435.1"/>
    <property type="molecule type" value="Genomic_DNA"/>
</dbReference>
<evidence type="ECO:0000313" key="1">
    <source>
        <dbReference type="EMBL" id="TYL93435.1"/>
    </source>
</evidence>
<keyword evidence="2" id="KW-1185">Reference proteome</keyword>
<gene>
    <name evidence="1" type="ORF">FXB40_21635</name>
</gene>
<evidence type="ECO:0000313" key="2">
    <source>
        <dbReference type="Proteomes" id="UP000324758"/>
    </source>
</evidence>
<reference evidence="1 2" key="1">
    <citation type="submission" date="2019-08" db="EMBL/GenBank/DDBJ databases">
        <title>Bradyrhizobium hipponensis sp. nov., a rhizobium isolated from a Lupinus angustifolius root nodule in Tunisia.</title>
        <authorList>
            <person name="Off K."/>
            <person name="Rejili M."/>
            <person name="Mars M."/>
            <person name="Brachmann A."/>
            <person name="Marin M."/>
        </authorList>
    </citation>
    <scope>NUCLEOTIDE SEQUENCE [LARGE SCALE GENOMIC DNA]</scope>
    <source>
        <strain evidence="1 2">CTAW71</strain>
    </source>
</reference>
<name>A0A5D3KNP9_9BRAD</name>